<feature type="domain" description="DXP reductoisomerase C-terminal" evidence="12">
    <location>
        <begin position="258"/>
        <end position="374"/>
    </location>
</feature>
<evidence type="ECO:0000313" key="13">
    <source>
        <dbReference type="EMBL" id="SDY84299.1"/>
    </source>
</evidence>
<dbReference type="NCBIfam" id="NF009114">
    <property type="entry name" value="PRK12464.1"/>
    <property type="match status" value="1"/>
</dbReference>
<dbReference type="Pfam" id="PF08436">
    <property type="entry name" value="DXP_redisom_C"/>
    <property type="match status" value="1"/>
</dbReference>
<feature type="binding site" evidence="9">
    <location>
        <position position="218"/>
    </location>
    <ligand>
        <name>Mn(2+)</name>
        <dbReference type="ChEBI" id="CHEBI:29035"/>
    </ligand>
</feature>
<evidence type="ECO:0000256" key="1">
    <source>
        <dbReference type="ARBA" id="ARBA00005094"/>
    </source>
</evidence>
<keyword evidence="9" id="KW-0460">Magnesium</keyword>
<organism evidence="13 14">
    <name type="scientific">Proteiniborus ethanoligenes</name>
    <dbReference type="NCBI Taxonomy" id="415015"/>
    <lineage>
        <taxon>Bacteria</taxon>
        <taxon>Bacillati</taxon>
        <taxon>Bacillota</taxon>
        <taxon>Clostridia</taxon>
        <taxon>Eubacteriales</taxon>
        <taxon>Proteiniborus</taxon>
    </lineage>
</organism>
<dbReference type="EMBL" id="FNQE01000009">
    <property type="protein sequence ID" value="SDY84299.1"/>
    <property type="molecule type" value="Genomic_DNA"/>
</dbReference>
<dbReference type="GO" id="GO:0051484">
    <property type="term" value="P:isopentenyl diphosphate biosynthetic process, methylerythritol 4-phosphate pathway involved in terpenoid biosynthetic process"/>
    <property type="evidence" value="ECO:0007669"/>
    <property type="project" value="UniProtKB-ARBA"/>
</dbReference>
<comment type="catalytic activity">
    <reaction evidence="8">
        <text>2-C-methyl-D-erythritol 4-phosphate + NADP(+) = 1-deoxy-D-xylulose 5-phosphate + NADPH + H(+)</text>
        <dbReference type="Rhea" id="RHEA:13717"/>
        <dbReference type="ChEBI" id="CHEBI:15378"/>
        <dbReference type="ChEBI" id="CHEBI:57783"/>
        <dbReference type="ChEBI" id="CHEBI:57792"/>
        <dbReference type="ChEBI" id="CHEBI:58262"/>
        <dbReference type="ChEBI" id="CHEBI:58349"/>
        <dbReference type="EC" id="1.1.1.267"/>
    </reaction>
    <physiologicalReaction direction="right-to-left" evidence="8">
        <dbReference type="Rhea" id="RHEA:13719"/>
    </physiologicalReaction>
</comment>
<dbReference type="Pfam" id="PF02670">
    <property type="entry name" value="DXP_reductoisom"/>
    <property type="match status" value="1"/>
</dbReference>
<reference evidence="14" key="1">
    <citation type="submission" date="2016-10" db="EMBL/GenBank/DDBJ databases">
        <authorList>
            <person name="Varghese N."/>
            <person name="Submissions S."/>
        </authorList>
    </citation>
    <scope>NUCLEOTIDE SEQUENCE [LARGE SCALE GENOMIC DNA]</scope>
    <source>
        <strain evidence="14">DSM 21650</strain>
    </source>
</reference>
<dbReference type="STRING" id="415015.SAMN05660462_01024"/>
<feature type="binding site" evidence="9">
    <location>
        <position position="37"/>
    </location>
    <ligand>
        <name>NADPH</name>
        <dbReference type="ChEBI" id="CHEBI:57783"/>
    </ligand>
</feature>
<dbReference type="OrthoDB" id="9806546at2"/>
<feature type="binding site" evidence="9">
    <location>
        <position position="209"/>
    </location>
    <ligand>
        <name>1-deoxy-D-xylulose 5-phosphate</name>
        <dbReference type="ChEBI" id="CHEBI:57792"/>
    </ligand>
</feature>
<feature type="binding site" evidence="9">
    <location>
        <position position="121"/>
    </location>
    <ligand>
        <name>NADPH</name>
        <dbReference type="ChEBI" id="CHEBI:57783"/>
    </ligand>
</feature>
<dbReference type="InterPro" id="IPR013512">
    <property type="entry name" value="DXP_reductoisomerase_N"/>
</dbReference>
<feature type="binding site" evidence="9">
    <location>
        <position position="173"/>
    </location>
    <ligand>
        <name>1-deoxy-D-xylulose 5-phosphate</name>
        <dbReference type="ChEBI" id="CHEBI:57792"/>
    </ligand>
</feature>
<keyword evidence="3 9" id="KW-0479">Metal-binding</keyword>
<evidence type="ECO:0000256" key="7">
    <source>
        <dbReference type="ARBA" id="ARBA00023229"/>
    </source>
</evidence>
<feature type="binding site" evidence="9">
    <location>
        <position position="147"/>
    </location>
    <ligand>
        <name>Mn(2+)</name>
        <dbReference type="ChEBI" id="CHEBI:29035"/>
    </ligand>
</feature>
<dbReference type="InterPro" id="IPR026877">
    <property type="entry name" value="DXPR_C"/>
</dbReference>
<evidence type="ECO:0000256" key="5">
    <source>
        <dbReference type="ARBA" id="ARBA00023002"/>
    </source>
</evidence>
<sequence>MKEISILGSTGSIGTQALDVIRKTKEYKVIALTTNINIDLLEKQALEFKPKLVTVMDQKKSIILRDRLKGYNIKVASGDEGLIEAATLEDTKVVINSVVGMIGLIPTLEAIKAGKKIALANKETLVTAGEIVMREALKHKTEILPVDSEHSAIFQCLKSGNQNEISRLILTASGGPFRGKKTNDLLNIKVEDALKHPNWEMGRKITIDSATLMNKGLEIIEAKWLFDVEIDKIDAVVHPQSIIHSMVEFVDGSIIAHMGVPDMRIPIQYALSHPIRTKNEINKLDFNTLKELTFERADIETFPCLDLAYKAINAGGSMPAVLNASNEVAVELFLNNKISFLKIPEIISNVMDLHRNILNPTLDDILESDNWARETAMHKTCL</sequence>
<gene>
    <name evidence="9" type="primary">dxr</name>
    <name evidence="13" type="ORF">SAMN05660462_01024</name>
</gene>
<evidence type="ECO:0000259" key="11">
    <source>
        <dbReference type="Pfam" id="PF08436"/>
    </source>
</evidence>
<dbReference type="GO" id="GO:0016853">
    <property type="term" value="F:isomerase activity"/>
    <property type="evidence" value="ECO:0007669"/>
    <property type="project" value="UniProtKB-KW"/>
</dbReference>
<dbReference type="GO" id="GO:0030145">
    <property type="term" value="F:manganese ion binding"/>
    <property type="evidence" value="ECO:0007669"/>
    <property type="project" value="TreeGrafter"/>
</dbReference>
<evidence type="ECO:0000256" key="4">
    <source>
        <dbReference type="ARBA" id="ARBA00022857"/>
    </source>
</evidence>
<keyword evidence="6 9" id="KW-0464">Manganese</keyword>
<keyword evidence="5 9" id="KW-0560">Oxidoreductase</keyword>
<dbReference type="InterPro" id="IPR036169">
    <property type="entry name" value="DXPR_C_sf"/>
</dbReference>
<evidence type="ECO:0000256" key="2">
    <source>
        <dbReference type="ARBA" id="ARBA00006825"/>
    </source>
</evidence>
<dbReference type="InterPro" id="IPR013644">
    <property type="entry name" value="DXP_reductoisomerase_C"/>
</dbReference>
<evidence type="ECO:0000256" key="6">
    <source>
        <dbReference type="ARBA" id="ARBA00023211"/>
    </source>
</evidence>
<feature type="binding site" evidence="9">
    <location>
        <position position="149"/>
    </location>
    <ligand>
        <name>1-deoxy-D-xylulose 5-phosphate</name>
        <dbReference type="ChEBI" id="CHEBI:57792"/>
    </ligand>
</feature>
<evidence type="ECO:0000256" key="8">
    <source>
        <dbReference type="ARBA" id="ARBA00048543"/>
    </source>
</evidence>
<evidence type="ECO:0000256" key="3">
    <source>
        <dbReference type="ARBA" id="ARBA00022723"/>
    </source>
</evidence>
<feature type="binding site" evidence="9">
    <location>
        <position position="123"/>
    </location>
    <ligand>
        <name>NADPH</name>
        <dbReference type="ChEBI" id="CHEBI:57783"/>
    </ligand>
</feature>
<dbReference type="GO" id="GO:0070402">
    <property type="term" value="F:NADPH binding"/>
    <property type="evidence" value="ECO:0007669"/>
    <property type="project" value="InterPro"/>
</dbReference>
<dbReference type="AlphaFoldDB" id="A0A1H3N7V4"/>
<accession>A0A1H3N7V4</accession>
<keyword evidence="14" id="KW-1185">Reference proteome</keyword>
<keyword evidence="13" id="KW-0413">Isomerase</keyword>
<evidence type="ECO:0000259" key="10">
    <source>
        <dbReference type="Pfam" id="PF02670"/>
    </source>
</evidence>
<name>A0A1H3N7V4_9FIRM</name>
<feature type="binding site" evidence="9">
    <location>
        <position position="218"/>
    </location>
    <ligand>
        <name>1-deoxy-D-xylulose 5-phosphate</name>
        <dbReference type="ChEBI" id="CHEBI:57792"/>
    </ligand>
</feature>
<dbReference type="UniPathway" id="UPA00056">
    <property type="reaction ID" value="UER00092"/>
</dbReference>
<feature type="binding site" evidence="9">
    <location>
        <position position="13"/>
    </location>
    <ligand>
        <name>NADPH</name>
        <dbReference type="ChEBI" id="CHEBI:57783"/>
    </ligand>
</feature>
<keyword evidence="4 9" id="KW-0521">NADP</keyword>
<feature type="binding site" evidence="9">
    <location>
        <position position="122"/>
    </location>
    <ligand>
        <name>1-deoxy-D-xylulose 5-phosphate</name>
        <dbReference type="ChEBI" id="CHEBI:57792"/>
    </ligand>
</feature>
<dbReference type="EC" id="1.1.1.267" evidence="9"/>
<feature type="domain" description="1-deoxy-D-xylulose 5-phosphate reductoisomerase C-terminal" evidence="11">
    <location>
        <begin position="143"/>
        <end position="226"/>
    </location>
</feature>
<comment type="function">
    <text evidence="9">Catalyzes the NADPH-dependent rearrangement and reduction of 1-deoxy-D-xylulose-5-phosphate (DXP) to 2-C-methyl-D-erythritol 4-phosphate (MEP).</text>
</comment>
<keyword evidence="7 9" id="KW-0414">Isoprene biosynthesis</keyword>
<comment type="cofactor">
    <cofactor evidence="9">
        <name>Mg(2+)</name>
        <dbReference type="ChEBI" id="CHEBI:18420"/>
    </cofactor>
    <cofactor evidence="9">
        <name>Mn(2+)</name>
        <dbReference type="ChEBI" id="CHEBI:29035"/>
    </cofactor>
</comment>
<evidence type="ECO:0000256" key="9">
    <source>
        <dbReference type="HAMAP-Rule" id="MF_00183"/>
    </source>
</evidence>
<proteinExistence type="inferred from homology"/>
<feature type="binding site" evidence="9">
    <location>
        <position position="149"/>
    </location>
    <ligand>
        <name>Mn(2+)</name>
        <dbReference type="ChEBI" id="CHEBI:29035"/>
    </ligand>
</feature>
<feature type="binding site" evidence="9">
    <location>
        <position position="196"/>
    </location>
    <ligand>
        <name>1-deoxy-D-xylulose 5-phosphate</name>
        <dbReference type="ChEBI" id="CHEBI:57792"/>
    </ligand>
</feature>
<feature type="domain" description="1-deoxy-D-xylulose 5-phosphate reductoisomerase N-terminal" evidence="10">
    <location>
        <begin position="4"/>
        <end position="129"/>
    </location>
</feature>
<dbReference type="FunFam" id="3.40.50.720:FF:000045">
    <property type="entry name" value="1-deoxy-D-xylulose 5-phosphate reductoisomerase"/>
    <property type="match status" value="1"/>
</dbReference>
<evidence type="ECO:0000259" key="12">
    <source>
        <dbReference type="Pfam" id="PF13288"/>
    </source>
</evidence>
<feature type="binding site" evidence="9">
    <location>
        <position position="11"/>
    </location>
    <ligand>
        <name>NADPH</name>
        <dbReference type="ChEBI" id="CHEBI:57783"/>
    </ligand>
</feature>
<dbReference type="Gene3D" id="1.10.1740.10">
    <property type="match status" value="1"/>
</dbReference>
<dbReference type="PANTHER" id="PTHR30525">
    <property type="entry name" value="1-DEOXY-D-XYLULOSE 5-PHOSPHATE REDUCTOISOMERASE"/>
    <property type="match status" value="1"/>
</dbReference>
<protein>
    <recommendedName>
        <fullName evidence="9">1-deoxy-D-xylulose 5-phosphate reductoisomerase</fullName>
        <shortName evidence="9">DXP reductoisomerase</shortName>
        <ecNumber evidence="9">1.1.1.267</ecNumber>
    </recommendedName>
    <alternativeName>
        <fullName evidence="9">1-deoxyxylulose-5-phosphate reductoisomerase</fullName>
    </alternativeName>
    <alternativeName>
        <fullName evidence="9">2-C-methyl-D-erythritol 4-phosphate synthase</fullName>
    </alternativeName>
</protein>
<feature type="binding site" evidence="9">
    <location>
        <position position="148"/>
    </location>
    <ligand>
        <name>1-deoxy-D-xylulose 5-phosphate</name>
        <dbReference type="ChEBI" id="CHEBI:57792"/>
    </ligand>
</feature>
<dbReference type="InterPro" id="IPR036291">
    <property type="entry name" value="NAD(P)-bd_dom_sf"/>
</dbReference>
<feature type="binding site" evidence="9">
    <location>
        <position position="10"/>
    </location>
    <ligand>
        <name>NADPH</name>
        <dbReference type="ChEBI" id="CHEBI:57783"/>
    </ligand>
</feature>
<dbReference type="InterPro" id="IPR003821">
    <property type="entry name" value="DXP_reductoisomerase"/>
</dbReference>
<dbReference type="NCBIfam" id="TIGR00243">
    <property type="entry name" value="Dxr"/>
    <property type="match status" value="1"/>
</dbReference>
<feature type="binding site" evidence="9">
    <location>
        <position position="12"/>
    </location>
    <ligand>
        <name>NADPH</name>
        <dbReference type="ChEBI" id="CHEBI:57783"/>
    </ligand>
</feature>
<feature type="binding site" evidence="9">
    <location>
        <position position="214"/>
    </location>
    <ligand>
        <name>1-deoxy-D-xylulose 5-phosphate</name>
        <dbReference type="ChEBI" id="CHEBI:57792"/>
    </ligand>
</feature>
<feature type="binding site" evidence="9">
    <location>
        <position position="215"/>
    </location>
    <ligand>
        <name>1-deoxy-D-xylulose 5-phosphate</name>
        <dbReference type="ChEBI" id="CHEBI:57792"/>
    </ligand>
</feature>
<dbReference type="HAMAP" id="MF_00183">
    <property type="entry name" value="DXP_reductoisom"/>
    <property type="match status" value="1"/>
</dbReference>
<dbReference type="Pfam" id="PF13288">
    <property type="entry name" value="DXPR_C"/>
    <property type="match status" value="1"/>
</dbReference>
<comment type="similarity">
    <text evidence="2 9">Belongs to the DXR family.</text>
</comment>
<dbReference type="Gene3D" id="3.40.50.720">
    <property type="entry name" value="NAD(P)-binding Rossmann-like Domain"/>
    <property type="match status" value="1"/>
</dbReference>
<comment type="pathway">
    <text evidence="1 9">Isoprenoid biosynthesis; isopentenyl diphosphate biosynthesis via DXP pathway; isopentenyl diphosphate from 1-deoxy-D-xylulose 5-phosphate: step 1/6.</text>
</comment>
<dbReference type="SUPFAM" id="SSF55347">
    <property type="entry name" value="Glyceraldehyde-3-phosphate dehydrogenase-like, C-terminal domain"/>
    <property type="match status" value="1"/>
</dbReference>
<dbReference type="Proteomes" id="UP000198625">
    <property type="component" value="Unassembled WGS sequence"/>
</dbReference>
<dbReference type="GO" id="GO:0030604">
    <property type="term" value="F:1-deoxy-D-xylulose-5-phosphate reductoisomerase activity"/>
    <property type="evidence" value="ECO:0007669"/>
    <property type="project" value="UniProtKB-UniRule"/>
</dbReference>
<evidence type="ECO:0000313" key="14">
    <source>
        <dbReference type="Proteomes" id="UP000198625"/>
    </source>
</evidence>
<dbReference type="PIRSF" id="PIRSF006205">
    <property type="entry name" value="Dxp_reductismrs"/>
    <property type="match status" value="1"/>
</dbReference>
<dbReference type="PANTHER" id="PTHR30525:SF0">
    <property type="entry name" value="1-DEOXY-D-XYLULOSE 5-PHOSPHATE REDUCTOISOMERASE, CHLOROPLASTIC"/>
    <property type="match status" value="1"/>
</dbReference>
<feature type="binding site" evidence="9">
    <location>
        <position position="202"/>
    </location>
    <ligand>
        <name>NADPH</name>
        <dbReference type="ChEBI" id="CHEBI:57783"/>
    </ligand>
</feature>
<comment type="caution">
    <text evidence="9">Lacks conserved residue(s) required for the propagation of feature annotation.</text>
</comment>
<dbReference type="SUPFAM" id="SSF69055">
    <property type="entry name" value="1-deoxy-D-xylulose-5-phosphate reductoisomerase, C-terminal domain"/>
    <property type="match status" value="1"/>
</dbReference>
<dbReference type="SUPFAM" id="SSF51735">
    <property type="entry name" value="NAD(P)-binding Rossmann-fold domains"/>
    <property type="match status" value="1"/>
</dbReference>